<dbReference type="InterPro" id="IPR026634">
    <property type="entry name" value="TPST-like"/>
</dbReference>
<dbReference type="Gene3D" id="3.40.50.300">
    <property type="entry name" value="P-loop containing nucleotide triphosphate hydrolases"/>
    <property type="match status" value="1"/>
</dbReference>
<protein>
    <submittedName>
        <fullName evidence="3">Sulfotransferase</fullName>
    </submittedName>
</protein>
<dbReference type="SMART" id="SM00028">
    <property type="entry name" value="TPR"/>
    <property type="match status" value="6"/>
</dbReference>
<feature type="repeat" description="TPR" evidence="2">
    <location>
        <begin position="107"/>
        <end position="140"/>
    </location>
</feature>
<gene>
    <name evidence="3" type="ORF">V0U35_02835</name>
</gene>
<accession>A0ABU7LVL2</accession>
<dbReference type="InterPro" id="IPR019734">
    <property type="entry name" value="TPR_rpt"/>
</dbReference>
<keyword evidence="4" id="KW-1185">Reference proteome</keyword>
<dbReference type="SUPFAM" id="SSF52540">
    <property type="entry name" value="P-loop containing nucleoside triphosphate hydrolases"/>
    <property type="match status" value="1"/>
</dbReference>
<organism evidence="3 4">
    <name type="scientific">Hyphobacterium marinum</name>
    <dbReference type="NCBI Taxonomy" id="3116574"/>
    <lineage>
        <taxon>Bacteria</taxon>
        <taxon>Pseudomonadati</taxon>
        <taxon>Pseudomonadota</taxon>
        <taxon>Alphaproteobacteria</taxon>
        <taxon>Maricaulales</taxon>
        <taxon>Maricaulaceae</taxon>
        <taxon>Hyphobacterium</taxon>
    </lineage>
</organism>
<comment type="caution">
    <text evidence="3">The sequence shown here is derived from an EMBL/GenBank/DDBJ whole genome shotgun (WGS) entry which is preliminary data.</text>
</comment>
<evidence type="ECO:0000256" key="1">
    <source>
        <dbReference type="ARBA" id="ARBA00022679"/>
    </source>
</evidence>
<dbReference type="Gene3D" id="1.25.40.10">
    <property type="entry name" value="Tetratricopeptide repeat domain"/>
    <property type="match status" value="1"/>
</dbReference>
<dbReference type="RefSeq" id="WP_330195139.1">
    <property type="nucleotide sequence ID" value="NZ_JAZDRO010000001.1"/>
</dbReference>
<dbReference type="Proteomes" id="UP001310692">
    <property type="component" value="Unassembled WGS sequence"/>
</dbReference>
<evidence type="ECO:0000256" key="2">
    <source>
        <dbReference type="PROSITE-ProRule" id="PRU00339"/>
    </source>
</evidence>
<sequence>MTASLSQLVAQATQAFANGDPGTASELSQQALKIERANPHALYIHALARRGLGDPAGALKSLKIVLKTVKTSAEVMNVVGLCEQDLGHETAARKAFEAAERFDPNFVHAPFNLARLLFDLGERELAVAAYERTLALQPDYAPALSGLAHTHQNLRNYAEAERYADLTLALRPNDAIAVGVKGAALLREGTADEAVSFIRSRLNPNDGGPMNVAMALGTLGEAYETLGEYRRAFEAWHFANERIRAQYETYYEAHEGPYSLAVPQRMRDYFAGLENQVFETTDTSPSPVFLVGFPRSGTTLLENVLAAHPAIETSGEQPHAEGIVEATGSTDASIARLMGSADKRLRSLRNDYWRRAKPDGAPQDGSLYIDKLPLNLIWLGVLARVFPNAKFILALRDPRDCVLSAFQQRFVMNPAMYRMLRMDDAARYYDAAFSAAEAARRAIPGLNVLEVRYEDVVADLEGEARRTIAFLGLDWDARVMSYRDQARTRAISTPSAPQVIQPVYSKSLERWRNYEFAFEGGVGETLAPWIERWGYSSPS</sequence>
<reference evidence="3 4" key="1">
    <citation type="submission" date="2024-01" db="EMBL/GenBank/DDBJ databases">
        <title>Hyphobacterium bacterium isolated from marine sediment.</title>
        <authorList>
            <person name="Zhao S."/>
        </authorList>
    </citation>
    <scope>NUCLEOTIDE SEQUENCE [LARGE SCALE GENOMIC DNA]</scope>
    <source>
        <strain evidence="3 4">Y60-23</strain>
    </source>
</reference>
<dbReference type="EMBL" id="JAZDRO010000001">
    <property type="protein sequence ID" value="MEE2565604.1"/>
    <property type="molecule type" value="Genomic_DNA"/>
</dbReference>
<dbReference type="Pfam" id="PF13432">
    <property type="entry name" value="TPR_16"/>
    <property type="match status" value="2"/>
</dbReference>
<dbReference type="InterPro" id="IPR011990">
    <property type="entry name" value="TPR-like_helical_dom_sf"/>
</dbReference>
<evidence type="ECO:0000313" key="4">
    <source>
        <dbReference type="Proteomes" id="UP001310692"/>
    </source>
</evidence>
<proteinExistence type="predicted"/>
<dbReference type="InterPro" id="IPR027417">
    <property type="entry name" value="P-loop_NTPase"/>
</dbReference>
<dbReference type="SUPFAM" id="SSF48452">
    <property type="entry name" value="TPR-like"/>
    <property type="match status" value="1"/>
</dbReference>
<evidence type="ECO:0000313" key="3">
    <source>
        <dbReference type="EMBL" id="MEE2565604.1"/>
    </source>
</evidence>
<keyword evidence="1" id="KW-0808">Transferase</keyword>
<dbReference type="Pfam" id="PF13469">
    <property type="entry name" value="Sulfotransfer_3"/>
    <property type="match status" value="1"/>
</dbReference>
<keyword evidence="2" id="KW-0802">TPR repeat</keyword>
<dbReference type="PANTHER" id="PTHR12788:SF10">
    <property type="entry name" value="PROTEIN-TYROSINE SULFOTRANSFERASE"/>
    <property type="match status" value="1"/>
</dbReference>
<dbReference type="PANTHER" id="PTHR12788">
    <property type="entry name" value="PROTEIN-TYROSINE SULFOTRANSFERASE 2"/>
    <property type="match status" value="1"/>
</dbReference>
<name>A0ABU7LVL2_9PROT</name>
<dbReference type="PROSITE" id="PS50005">
    <property type="entry name" value="TPR"/>
    <property type="match status" value="1"/>
</dbReference>